<gene>
    <name evidence="3" type="ORF">OKJ48_34275</name>
</gene>
<evidence type="ECO:0008006" key="5">
    <source>
        <dbReference type="Google" id="ProtNLM"/>
    </source>
</evidence>
<reference evidence="3 4" key="1">
    <citation type="submission" date="2022-10" db="EMBL/GenBank/DDBJ databases">
        <authorList>
            <person name="Xie J."/>
            <person name="Shen N."/>
        </authorList>
    </citation>
    <scope>NUCLEOTIDE SEQUENCE [LARGE SCALE GENOMIC DNA]</scope>
    <source>
        <strain evidence="3 4">DSM 41681</strain>
    </source>
</reference>
<evidence type="ECO:0000313" key="3">
    <source>
        <dbReference type="EMBL" id="MEB3965256.1"/>
    </source>
</evidence>
<keyword evidence="4" id="KW-1185">Reference proteome</keyword>
<proteinExistence type="predicted"/>
<sequence length="248" mass="25479">MKSGLGRVLAGVCVTAALAATTACGSGSDGGKSDGKSADKPADKPAATSSSEAPTALRPLSEAQLAQAAITKADVKGFSVGKVPDDEIPDMSVPADPAECQAIADMFLLGSEPDAAARVARSVTSLTETDATVVQMGLLAHQEADAKKVLADLRAASEKCDAYEHTDYKYSGIEPRKAPALGDEAVSYAMTGKIDGETIPMTYVVVRTGSTVAAFYGMNVLDAKQAEVPAEIIETQIAKLEKVAGAKQ</sequence>
<accession>A0ABU6CM11</accession>
<evidence type="ECO:0000256" key="1">
    <source>
        <dbReference type="SAM" id="MobiDB-lite"/>
    </source>
</evidence>
<dbReference type="Proteomes" id="UP001352223">
    <property type="component" value="Unassembled WGS sequence"/>
</dbReference>
<feature type="compositionally biased region" description="Basic and acidic residues" evidence="1">
    <location>
        <begin position="31"/>
        <end position="43"/>
    </location>
</feature>
<evidence type="ECO:0000256" key="2">
    <source>
        <dbReference type="SAM" id="SignalP"/>
    </source>
</evidence>
<feature type="signal peptide" evidence="2">
    <location>
        <begin position="1"/>
        <end position="19"/>
    </location>
</feature>
<feature type="region of interest" description="Disordered" evidence="1">
    <location>
        <begin position="23"/>
        <end position="57"/>
    </location>
</feature>
<evidence type="ECO:0000313" key="4">
    <source>
        <dbReference type="Proteomes" id="UP001352223"/>
    </source>
</evidence>
<feature type="chain" id="PRO_5045451657" description="Lipoprotein" evidence="2">
    <location>
        <begin position="20"/>
        <end position="248"/>
    </location>
</feature>
<comment type="caution">
    <text evidence="3">The sequence shown here is derived from an EMBL/GenBank/DDBJ whole genome shotgun (WGS) entry which is preliminary data.</text>
</comment>
<dbReference type="PROSITE" id="PS51257">
    <property type="entry name" value="PROKAR_LIPOPROTEIN"/>
    <property type="match status" value="1"/>
</dbReference>
<feature type="compositionally biased region" description="Low complexity" evidence="1">
    <location>
        <begin position="44"/>
        <end position="56"/>
    </location>
</feature>
<dbReference type="EMBL" id="JAOZYB010000326">
    <property type="protein sequence ID" value="MEB3965256.1"/>
    <property type="molecule type" value="Genomic_DNA"/>
</dbReference>
<organism evidence="3 4">
    <name type="scientific">Streptomyces kunmingensis</name>
    <dbReference type="NCBI Taxonomy" id="68225"/>
    <lineage>
        <taxon>Bacteria</taxon>
        <taxon>Bacillati</taxon>
        <taxon>Actinomycetota</taxon>
        <taxon>Actinomycetes</taxon>
        <taxon>Kitasatosporales</taxon>
        <taxon>Streptomycetaceae</taxon>
        <taxon>Streptomyces</taxon>
    </lineage>
</organism>
<protein>
    <recommendedName>
        <fullName evidence="5">Lipoprotein</fullName>
    </recommendedName>
</protein>
<dbReference type="RefSeq" id="WP_324773360.1">
    <property type="nucleotide sequence ID" value="NZ_BAAATS010000002.1"/>
</dbReference>
<name>A0ABU6CM11_9ACTN</name>
<keyword evidence="2" id="KW-0732">Signal</keyword>